<evidence type="ECO:0000313" key="10">
    <source>
        <dbReference type="EMBL" id="RHY44819.1"/>
    </source>
</evidence>
<dbReference type="InterPro" id="IPR015943">
    <property type="entry name" value="WD40/YVTN_repeat-like_dom_sf"/>
</dbReference>
<keyword evidence="4" id="KW-0732">Signal</keyword>
<dbReference type="InterPro" id="IPR029058">
    <property type="entry name" value="AB_hydrolase_fold"/>
</dbReference>
<evidence type="ECO:0000313" key="14">
    <source>
        <dbReference type="Proteomes" id="UP000265716"/>
    </source>
</evidence>
<dbReference type="EMBL" id="QUTE01012271">
    <property type="protein sequence ID" value="RHZ07620.1"/>
    <property type="molecule type" value="Genomic_DNA"/>
</dbReference>
<dbReference type="PANTHER" id="PTHR11802:SF113">
    <property type="entry name" value="SERINE CARBOXYPEPTIDASE CTSA-4.1"/>
    <property type="match status" value="1"/>
</dbReference>
<dbReference type="Pfam" id="PF00450">
    <property type="entry name" value="Peptidase_S10"/>
    <property type="match status" value="1"/>
</dbReference>
<evidence type="ECO:0000256" key="2">
    <source>
        <dbReference type="ARBA" id="ARBA00022645"/>
    </source>
</evidence>
<dbReference type="Proteomes" id="UP000286510">
    <property type="component" value="Unassembled WGS sequence"/>
</dbReference>
<evidence type="ECO:0000313" key="17">
    <source>
        <dbReference type="Proteomes" id="UP000266643"/>
    </source>
</evidence>
<dbReference type="InterPro" id="IPR011047">
    <property type="entry name" value="Quinoprotein_ADH-like_sf"/>
</dbReference>
<dbReference type="EMBL" id="QUTC01008164">
    <property type="protein sequence ID" value="RHY44819.1"/>
    <property type="molecule type" value="Genomic_DNA"/>
</dbReference>
<feature type="non-terminal residue" evidence="12">
    <location>
        <position position="1012"/>
    </location>
</feature>
<dbReference type="EMBL" id="QUTA01003217">
    <property type="protein sequence ID" value="RHY24486.1"/>
    <property type="molecule type" value="Genomic_DNA"/>
</dbReference>
<dbReference type="Gene3D" id="3.40.50.1820">
    <property type="entry name" value="alpha/beta hydrolase"/>
    <property type="match status" value="1"/>
</dbReference>
<dbReference type="Proteomes" id="UP000265716">
    <property type="component" value="Unassembled WGS sequence"/>
</dbReference>
<evidence type="ECO:0000313" key="16">
    <source>
        <dbReference type="Proteomes" id="UP000266239"/>
    </source>
</evidence>
<keyword evidence="3 7" id="KW-0645">Protease</keyword>
<gene>
    <name evidence="9" type="ORF">DYB25_007900</name>
    <name evidence="13" type="ORF">DYB26_005181</name>
    <name evidence="11" type="ORF">DYB30_007502</name>
    <name evidence="12" type="ORF">DYB31_006633</name>
    <name evidence="10" type="ORF">DYB38_007115</name>
</gene>
<evidence type="ECO:0000256" key="8">
    <source>
        <dbReference type="SAM" id="Coils"/>
    </source>
</evidence>
<dbReference type="GO" id="GO:0004185">
    <property type="term" value="F:serine-type carboxypeptidase activity"/>
    <property type="evidence" value="ECO:0007669"/>
    <property type="project" value="UniProtKB-UniRule"/>
</dbReference>
<feature type="coiled-coil region" evidence="8">
    <location>
        <begin position="375"/>
        <end position="416"/>
    </location>
</feature>
<name>A0A397EVX7_APHAT</name>
<evidence type="ECO:0000256" key="6">
    <source>
        <dbReference type="ARBA" id="ARBA00023180"/>
    </source>
</evidence>
<feature type="coiled-coil region" evidence="8">
    <location>
        <begin position="281"/>
        <end position="341"/>
    </location>
</feature>
<dbReference type="EC" id="3.4.16.-" evidence="7"/>
<evidence type="ECO:0000256" key="1">
    <source>
        <dbReference type="ARBA" id="ARBA00009431"/>
    </source>
</evidence>
<keyword evidence="5 7" id="KW-0378">Hydrolase</keyword>
<keyword evidence="2 7" id="KW-0121">Carboxypeptidase</keyword>
<evidence type="ECO:0000313" key="9">
    <source>
        <dbReference type="EMBL" id="RHY24486.1"/>
    </source>
</evidence>
<evidence type="ECO:0000313" key="11">
    <source>
        <dbReference type="EMBL" id="RHY71594.1"/>
    </source>
</evidence>
<keyword evidence="8" id="KW-0175">Coiled coil</keyword>
<dbReference type="SUPFAM" id="SSF53474">
    <property type="entry name" value="alpha/beta-Hydrolases"/>
    <property type="match status" value="1"/>
</dbReference>
<dbReference type="PANTHER" id="PTHR11802">
    <property type="entry name" value="SERINE PROTEASE FAMILY S10 SERINE CARBOXYPEPTIDASE"/>
    <property type="match status" value="1"/>
</dbReference>
<evidence type="ECO:0000313" key="15">
    <source>
        <dbReference type="Proteomes" id="UP000266196"/>
    </source>
</evidence>
<organism evidence="12 15">
    <name type="scientific">Aphanomyces astaci</name>
    <name type="common">Crayfish plague agent</name>
    <dbReference type="NCBI Taxonomy" id="112090"/>
    <lineage>
        <taxon>Eukaryota</taxon>
        <taxon>Sar</taxon>
        <taxon>Stramenopiles</taxon>
        <taxon>Oomycota</taxon>
        <taxon>Saprolegniomycetes</taxon>
        <taxon>Saprolegniales</taxon>
        <taxon>Verrucalvaceae</taxon>
        <taxon>Aphanomyces</taxon>
    </lineage>
</organism>
<dbReference type="VEuPathDB" id="FungiDB:H257_07372"/>
<evidence type="ECO:0000256" key="5">
    <source>
        <dbReference type="ARBA" id="ARBA00022801"/>
    </source>
</evidence>
<dbReference type="EMBL" id="QUTD01003715">
    <property type="protein sequence ID" value="RHY71594.1"/>
    <property type="molecule type" value="Genomic_DNA"/>
</dbReference>
<dbReference type="PROSITE" id="PS00131">
    <property type="entry name" value="CARBOXYPEPT_SER_SER"/>
    <property type="match status" value="1"/>
</dbReference>
<dbReference type="Proteomes" id="UP000266643">
    <property type="component" value="Unassembled WGS sequence"/>
</dbReference>
<protein>
    <recommendedName>
        <fullName evidence="7">Carboxypeptidase</fullName>
        <ecNumber evidence="7">3.4.16.-</ecNumber>
    </recommendedName>
</protein>
<evidence type="ECO:0000256" key="3">
    <source>
        <dbReference type="ARBA" id="ARBA00022670"/>
    </source>
</evidence>
<comment type="similarity">
    <text evidence="1 7">Belongs to the peptidase S10 family.</text>
</comment>
<dbReference type="SUPFAM" id="SSF50998">
    <property type="entry name" value="Quinoprotein alcohol dehydrogenase-like"/>
    <property type="match status" value="1"/>
</dbReference>
<proteinExistence type="inferred from homology"/>
<dbReference type="GO" id="GO:0006508">
    <property type="term" value="P:proteolysis"/>
    <property type="evidence" value="ECO:0007669"/>
    <property type="project" value="UniProtKB-KW"/>
</dbReference>
<sequence>MASIFFKQDTVEDSSLCGEPEPRHTGFLNGLYYIFYESRVRSVVAESVPLVIWLSGGPGCSSLVGMLFENGPCIVGEDSPATISLNVNSWTQAAHMVYIDQPRGTGFSPARSSLRSWSEATAVDDLVSFLDEFYIAFPTFASNELYIFGESYAGHYIPDLAHGLLLRNSRAFQNLKGIGTIELATTSMTKPRIIIALSSNVMAQVYRQGLNHYNLDRKCHSDMFRLCYRFQPLYTFVNSQVTMAKLGLSGHSWAPCNSDVFAGHLQARMTPFLSEINEDMLRQFEDEFDAQKSKVEQAREMLKHKKSLEIQKQVESMRATVANLDKDVLESRENRKSLRNRLMERKALMKTHMAEHQELRRCTWDVERTHQLEGAAQRRLDLERLQDERKRMESLLDAATIELDAIESEKRRRQETVEVQMKRILDKGTVLKQQLEDGHLDIPEVRRTIQDHGHEQFVQECHGLRRLQQQQRVLDQHKRQKELNVERAKLVADEDILRQKMHLQAADPTGLIGATECDDCVDDVVAQACQILATGDATLSALQNSIVEKTNVVNTNAAAAAIPPAYDGSLGPQSYPPWLEASREMAQSLIMEDDVVDDMLRDLHGEFISVARRVALEASCWKHVLFQPVANLLLPITAVCVHFCRVQNEFVLCAGGAKGELALVDVGTSTVLRQRLDPPQPGRTASIQSFGSQFLVYAPFQLKLWTSRPVKGMALSVVFNLTKEDLALSGRELQDVTTGCFVPAASLSGTSSSIVVGTADGSILRLNRSTDDVRPVFGASSLESPNPNPPNNSRQEHFQFHRAAIVFLACVGTTPSSLTILSVDVTGIVCHWTNTNWTGFGWFEPAQSLQLVGPGVVQSAQLTTDSSRLVVFTFDAATRQGAFIQLMWQPLLAAMSTVIRIGCMSPPPPFTILPPLAALSRTACDSVLVMGSTLAMYSLGTGQVLTPASASSMECKTQAVSVTCSDGYVVGCGANGKIMAFQMQDLSSIDAVHAARRLAQPFNHQTQRQSRT</sequence>
<dbReference type="Proteomes" id="UP000266239">
    <property type="component" value="Unassembled WGS sequence"/>
</dbReference>
<dbReference type="Proteomes" id="UP000266196">
    <property type="component" value="Unassembled WGS sequence"/>
</dbReference>
<dbReference type="AlphaFoldDB" id="A0A397EVX7"/>
<evidence type="ECO:0000256" key="7">
    <source>
        <dbReference type="RuleBase" id="RU361156"/>
    </source>
</evidence>
<dbReference type="PRINTS" id="PR00724">
    <property type="entry name" value="CRBOXYPTASEC"/>
</dbReference>
<reference evidence="14 15" key="1">
    <citation type="submission" date="2018-08" db="EMBL/GenBank/DDBJ databases">
        <title>Aphanomyces genome sequencing and annotation.</title>
        <authorList>
            <person name="Minardi D."/>
            <person name="Oidtmann B."/>
            <person name="Van Der Giezen M."/>
            <person name="Studholme D.J."/>
        </authorList>
    </citation>
    <scope>NUCLEOTIDE SEQUENCE [LARGE SCALE GENOMIC DNA]</scope>
    <source>
        <strain evidence="12 15">197901</strain>
        <strain evidence="11 17">D2</strain>
        <strain evidence="13 18">FDL457</strain>
        <strain evidence="10 14">SA</strain>
        <strain evidence="9 16">Yx</strain>
    </source>
</reference>
<dbReference type="InterPro" id="IPR001563">
    <property type="entry name" value="Peptidase_S10"/>
</dbReference>
<evidence type="ECO:0000313" key="12">
    <source>
        <dbReference type="EMBL" id="RHZ07620.1"/>
    </source>
</evidence>
<evidence type="ECO:0000256" key="4">
    <source>
        <dbReference type="ARBA" id="ARBA00022729"/>
    </source>
</evidence>
<accession>A0A397EVX7</accession>
<dbReference type="EMBL" id="QUTF01011432">
    <property type="protein sequence ID" value="RHZ28557.1"/>
    <property type="molecule type" value="Genomic_DNA"/>
</dbReference>
<keyword evidence="6" id="KW-0325">Glycoprotein</keyword>
<dbReference type="Gene3D" id="2.130.10.10">
    <property type="entry name" value="YVTN repeat-like/Quinoprotein amine dehydrogenase"/>
    <property type="match status" value="1"/>
</dbReference>
<evidence type="ECO:0000313" key="13">
    <source>
        <dbReference type="EMBL" id="RHZ28557.1"/>
    </source>
</evidence>
<evidence type="ECO:0000313" key="18">
    <source>
        <dbReference type="Proteomes" id="UP000286510"/>
    </source>
</evidence>
<comment type="caution">
    <text evidence="12">The sequence shown here is derived from an EMBL/GenBank/DDBJ whole genome shotgun (WGS) entry which is preliminary data.</text>
</comment>
<dbReference type="VEuPathDB" id="FungiDB:H257_07374"/>
<dbReference type="InterPro" id="IPR018202">
    <property type="entry name" value="Ser_caboxypep_ser_AS"/>
</dbReference>